<dbReference type="AlphaFoldDB" id="A0A5B7H6L0"/>
<organism evidence="1 2">
    <name type="scientific">Portunus trituberculatus</name>
    <name type="common">Swimming crab</name>
    <name type="synonym">Neptunus trituberculatus</name>
    <dbReference type="NCBI Taxonomy" id="210409"/>
    <lineage>
        <taxon>Eukaryota</taxon>
        <taxon>Metazoa</taxon>
        <taxon>Ecdysozoa</taxon>
        <taxon>Arthropoda</taxon>
        <taxon>Crustacea</taxon>
        <taxon>Multicrustacea</taxon>
        <taxon>Malacostraca</taxon>
        <taxon>Eumalacostraca</taxon>
        <taxon>Eucarida</taxon>
        <taxon>Decapoda</taxon>
        <taxon>Pleocyemata</taxon>
        <taxon>Brachyura</taxon>
        <taxon>Eubrachyura</taxon>
        <taxon>Portunoidea</taxon>
        <taxon>Portunidae</taxon>
        <taxon>Portuninae</taxon>
        <taxon>Portunus</taxon>
    </lineage>
</organism>
<accession>A0A5B7H6L0</accession>
<evidence type="ECO:0000313" key="1">
    <source>
        <dbReference type="EMBL" id="MPC66692.1"/>
    </source>
</evidence>
<reference evidence="1 2" key="1">
    <citation type="submission" date="2019-05" db="EMBL/GenBank/DDBJ databases">
        <title>Another draft genome of Portunus trituberculatus and its Hox gene families provides insights of decapod evolution.</title>
        <authorList>
            <person name="Jeong J.-H."/>
            <person name="Song I."/>
            <person name="Kim S."/>
            <person name="Choi T."/>
            <person name="Kim D."/>
            <person name="Ryu S."/>
            <person name="Kim W."/>
        </authorList>
    </citation>
    <scope>NUCLEOTIDE SEQUENCE [LARGE SCALE GENOMIC DNA]</scope>
    <source>
        <tissue evidence="1">Muscle</tissue>
    </source>
</reference>
<dbReference type="EMBL" id="VSRR010025119">
    <property type="protein sequence ID" value="MPC66692.1"/>
    <property type="molecule type" value="Genomic_DNA"/>
</dbReference>
<evidence type="ECO:0000313" key="2">
    <source>
        <dbReference type="Proteomes" id="UP000324222"/>
    </source>
</evidence>
<sequence>MENDNQLFWCDALVPLAAAQVPAVAASRPACHDMHHAIRSCKNGDARVVTHTLLHMGDTRR</sequence>
<gene>
    <name evidence="1" type="ORF">E2C01_060843</name>
</gene>
<name>A0A5B7H6L0_PORTR</name>
<protein>
    <submittedName>
        <fullName evidence="1">Uncharacterized protein</fullName>
    </submittedName>
</protein>
<dbReference type="Proteomes" id="UP000324222">
    <property type="component" value="Unassembled WGS sequence"/>
</dbReference>
<proteinExistence type="predicted"/>
<comment type="caution">
    <text evidence="1">The sequence shown here is derived from an EMBL/GenBank/DDBJ whole genome shotgun (WGS) entry which is preliminary data.</text>
</comment>
<keyword evidence="2" id="KW-1185">Reference proteome</keyword>